<keyword evidence="4" id="KW-1185">Reference proteome</keyword>
<dbReference type="GO" id="GO:0005829">
    <property type="term" value="C:cytosol"/>
    <property type="evidence" value="ECO:0007669"/>
    <property type="project" value="TreeGrafter"/>
</dbReference>
<dbReference type="InterPro" id="IPR047187">
    <property type="entry name" value="SF1_C_Upf1"/>
</dbReference>
<dbReference type="GO" id="GO:0043186">
    <property type="term" value="C:P granule"/>
    <property type="evidence" value="ECO:0007669"/>
    <property type="project" value="TreeGrafter"/>
</dbReference>
<dbReference type="InterPro" id="IPR041677">
    <property type="entry name" value="DNA2/NAM7_AAA_11"/>
</dbReference>
<dbReference type="Gene3D" id="3.40.50.300">
    <property type="entry name" value="P-loop containing nucleotide triphosphate hydrolases"/>
    <property type="match status" value="2"/>
</dbReference>
<feature type="domain" description="DNA2/NAM7 helicase helicase" evidence="1">
    <location>
        <begin position="364"/>
        <end position="433"/>
    </location>
</feature>
<dbReference type="Pfam" id="PF13087">
    <property type="entry name" value="AAA_12"/>
    <property type="match status" value="1"/>
</dbReference>
<proteinExistence type="predicted"/>
<dbReference type="GO" id="GO:0004386">
    <property type="term" value="F:helicase activity"/>
    <property type="evidence" value="ECO:0007669"/>
    <property type="project" value="InterPro"/>
</dbReference>
<evidence type="ECO:0000313" key="3">
    <source>
        <dbReference type="EMBL" id="KAI1721004.1"/>
    </source>
</evidence>
<dbReference type="CDD" id="cd18808">
    <property type="entry name" value="SF1_C_Upf1"/>
    <property type="match status" value="1"/>
</dbReference>
<dbReference type="AlphaFoldDB" id="A0AAD4N9C8"/>
<gene>
    <name evidence="3" type="ORF">DdX_05256</name>
</gene>
<feature type="domain" description="DNA2/NAM7 helicase helicase" evidence="1">
    <location>
        <begin position="245"/>
        <end position="329"/>
    </location>
</feature>
<feature type="domain" description="DNA2/NAM7 helicase-like C-terminal" evidence="2">
    <location>
        <begin position="446"/>
        <end position="617"/>
    </location>
</feature>
<dbReference type="Proteomes" id="UP001201812">
    <property type="component" value="Unassembled WGS sequence"/>
</dbReference>
<evidence type="ECO:0000313" key="4">
    <source>
        <dbReference type="Proteomes" id="UP001201812"/>
    </source>
</evidence>
<dbReference type="PANTHER" id="PTHR10887">
    <property type="entry name" value="DNA2/NAM7 HELICASE FAMILY"/>
    <property type="match status" value="1"/>
</dbReference>
<dbReference type="PANTHER" id="PTHR10887:SF322">
    <property type="entry name" value="HELICASE MOV-10"/>
    <property type="match status" value="1"/>
</dbReference>
<dbReference type="InterPro" id="IPR045055">
    <property type="entry name" value="DNA2/NAM7-like"/>
</dbReference>
<accession>A0AAD4N9C8</accession>
<organism evidence="3 4">
    <name type="scientific">Ditylenchus destructor</name>
    <dbReference type="NCBI Taxonomy" id="166010"/>
    <lineage>
        <taxon>Eukaryota</taxon>
        <taxon>Metazoa</taxon>
        <taxon>Ecdysozoa</taxon>
        <taxon>Nematoda</taxon>
        <taxon>Chromadorea</taxon>
        <taxon>Rhabditida</taxon>
        <taxon>Tylenchina</taxon>
        <taxon>Tylenchomorpha</taxon>
        <taxon>Sphaerularioidea</taxon>
        <taxon>Anguinidae</taxon>
        <taxon>Anguininae</taxon>
        <taxon>Ditylenchus</taxon>
    </lineage>
</organism>
<dbReference type="EMBL" id="JAKKPZ010000005">
    <property type="protein sequence ID" value="KAI1721004.1"/>
    <property type="molecule type" value="Genomic_DNA"/>
</dbReference>
<protein>
    <submittedName>
        <fullName evidence="3">AAA domain-containing protein</fullName>
    </submittedName>
</protein>
<dbReference type="InterPro" id="IPR027417">
    <property type="entry name" value="P-loop_NTPase"/>
</dbReference>
<name>A0AAD4N9C8_9BILA</name>
<dbReference type="InterPro" id="IPR041679">
    <property type="entry name" value="DNA2/NAM7-like_C"/>
</dbReference>
<evidence type="ECO:0000259" key="2">
    <source>
        <dbReference type="Pfam" id="PF13087"/>
    </source>
</evidence>
<dbReference type="GO" id="GO:0035194">
    <property type="term" value="P:regulatory ncRNA-mediated post-transcriptional gene silencing"/>
    <property type="evidence" value="ECO:0007669"/>
    <property type="project" value="TreeGrafter"/>
</dbReference>
<evidence type="ECO:0000259" key="1">
    <source>
        <dbReference type="Pfam" id="PF13086"/>
    </source>
</evidence>
<dbReference type="SUPFAM" id="SSF52540">
    <property type="entry name" value="P-loop containing nucleoside triphosphate hydrolases"/>
    <property type="match status" value="1"/>
</dbReference>
<reference evidence="3" key="1">
    <citation type="submission" date="2022-01" db="EMBL/GenBank/DDBJ databases">
        <title>Genome Sequence Resource for Two Populations of Ditylenchus destructor, the Migratory Endoparasitic Phytonematode.</title>
        <authorList>
            <person name="Zhang H."/>
            <person name="Lin R."/>
            <person name="Xie B."/>
        </authorList>
    </citation>
    <scope>NUCLEOTIDE SEQUENCE</scope>
    <source>
        <strain evidence="3">BazhouSP</strain>
    </source>
</reference>
<dbReference type="Pfam" id="PF13086">
    <property type="entry name" value="AAA_11"/>
    <property type="match status" value="2"/>
</dbReference>
<comment type="caution">
    <text evidence="3">The sequence shown here is derived from an EMBL/GenBank/DDBJ whole genome shotgun (WGS) entry which is preliminary data.</text>
</comment>
<sequence length="621" mass="69981">MADAQSERGGDVRILPGGLAIVFPVPNVVMPPVFLNLVEVNFKVDQLTEDLRDQGQVIIAGLGEVPNSLSAFVAQQRMINYLRWCVEKNECEIYSEMERRCDICRDCSVRCVEEGAIYEVQLSSEFCDRSDIRYAQFLMLEHDTNPRANVEGRIENFDPENNTVRFVTTGPRQRVPKDDTAYNVRLNPSSFAFRSCNRTLNFIVSLEADYFVFPQASQNTMAIDKFEDERKKFFDTTAFSSSKNFNDMQKRAIYTIVSGHHGHVPFLLHGPPGTGKTTVLVEATRLLALDKSISARILVCTPSNTAADLFTSELLKTGAIPAREIFRMYSLMHPVNEGNPGLLNVMCICEDEHGLRVFGIPSKNELAKFSVIICTLSASTYLVSGAMYDKFTHIFIDEAGQADELETLIPLAGLASSNTRVVLAGDPRQLGPVETVEYLNSKNITYSLMERFSKMELYTDDRRFGCMLEENYRSHPSILKVPSELFYSGRVRSGLSSDQKHSLCDWAALPKKGFPILWHDMRDKENREQGGTSYSNLAEVDIVADYVHQLVDAGLVKPAEIGVISPYSYQVRLLRHKLSKFPQMTIDSVERFQGSERRVIIVSTVRNNMLGFLNDDKVAHF</sequence>